<feature type="region of interest" description="Disordered" evidence="5">
    <location>
        <begin position="207"/>
        <end position="229"/>
    </location>
</feature>
<evidence type="ECO:0000256" key="5">
    <source>
        <dbReference type="SAM" id="MobiDB-lite"/>
    </source>
</evidence>
<evidence type="ECO:0000256" key="6">
    <source>
        <dbReference type="SAM" id="Phobius"/>
    </source>
</evidence>
<dbReference type="EMBL" id="KE145369">
    <property type="protein sequence ID" value="EPE28043.1"/>
    <property type="molecule type" value="Genomic_DNA"/>
</dbReference>
<dbReference type="GO" id="GO:0016020">
    <property type="term" value="C:membrane"/>
    <property type="evidence" value="ECO:0007669"/>
    <property type="project" value="UniProtKB-SubCell"/>
</dbReference>
<feature type="compositionally biased region" description="Polar residues" evidence="5">
    <location>
        <begin position="376"/>
        <end position="387"/>
    </location>
</feature>
<dbReference type="HOGENOM" id="CLU_572436_0_0_1"/>
<organism evidence="7 8">
    <name type="scientific">Glarea lozoyensis (strain ATCC 20868 / MF5171)</name>
    <dbReference type="NCBI Taxonomy" id="1116229"/>
    <lineage>
        <taxon>Eukaryota</taxon>
        <taxon>Fungi</taxon>
        <taxon>Dikarya</taxon>
        <taxon>Ascomycota</taxon>
        <taxon>Pezizomycotina</taxon>
        <taxon>Leotiomycetes</taxon>
        <taxon>Helotiales</taxon>
        <taxon>Helotiaceae</taxon>
        <taxon>Glarea</taxon>
    </lineage>
</organism>
<keyword evidence="8" id="KW-1185">Reference proteome</keyword>
<dbReference type="Proteomes" id="UP000016922">
    <property type="component" value="Unassembled WGS sequence"/>
</dbReference>
<evidence type="ECO:0000313" key="7">
    <source>
        <dbReference type="EMBL" id="EPE28043.1"/>
    </source>
</evidence>
<feature type="compositionally biased region" description="Polar residues" evidence="5">
    <location>
        <begin position="409"/>
        <end position="421"/>
    </location>
</feature>
<sequence>MASWVFLGAQADDKDDTDGIKAQFEPPGDKLVIGTGLSEVVYTITEADTASTTLYLLEITRLNGVDNAAKARKIQEYCIKGLSTDSTKTPCNPQAVEISLNVRQPVAYDLAAVVAEGVTSNTYYYFFCFINLSGLCSAYSPVFFIPDRSSPQLPPNFVPFLPSGPATLQSFATNLNSATTGSLTSAGPSTATESSDAVKTWVTVSSPPTNTVTSTPTATAGASSESVSSSSKGGLSIGAKVGIAVGAVAVVLAILILALLFLRKKHRQRSSKERLMLSHSLNADSRDLITEKEITPTSYQIPNLNFASPGSPASETRHLSVLSPYDPVSQPYTGSAASIPRRKPTLSTASASAVGATAIPHEPVAATIPISREVSRASSHIPSTRSIGATEPSPPPQNYEQYHDVPQYSHGSPQGHGSPQVFQGGLQAPYLSETDSERGGSVALTEADHARLAEEEEERRIDAAIAESERLKNSHGR</sequence>
<dbReference type="KEGG" id="glz:GLAREA_04834"/>
<feature type="compositionally biased region" description="Basic and acidic residues" evidence="5">
    <location>
        <begin position="446"/>
        <end position="477"/>
    </location>
</feature>
<keyword evidence="2 6" id="KW-0812">Transmembrane</keyword>
<evidence type="ECO:0000256" key="3">
    <source>
        <dbReference type="ARBA" id="ARBA00022989"/>
    </source>
</evidence>
<comment type="subcellular location">
    <subcellularLocation>
        <location evidence="1">Membrane</location>
        <topology evidence="1">Single-pass membrane protein</topology>
    </subcellularLocation>
</comment>
<dbReference type="OMA" id="DTHRSAK"/>
<reference evidence="7 8" key="1">
    <citation type="journal article" date="2013" name="BMC Genomics">
        <title>Genomics-driven discovery of the pneumocandin biosynthetic gene cluster in the fungus Glarea lozoyensis.</title>
        <authorList>
            <person name="Chen L."/>
            <person name="Yue Q."/>
            <person name="Zhang X."/>
            <person name="Xiang M."/>
            <person name="Wang C."/>
            <person name="Li S."/>
            <person name="Che Y."/>
            <person name="Ortiz-Lopez F.J."/>
            <person name="Bills G.F."/>
            <person name="Liu X."/>
            <person name="An Z."/>
        </authorList>
    </citation>
    <scope>NUCLEOTIDE SEQUENCE [LARGE SCALE GENOMIC DNA]</scope>
    <source>
        <strain evidence="8">ATCC 20868 / MF5171</strain>
    </source>
</reference>
<evidence type="ECO:0000256" key="1">
    <source>
        <dbReference type="ARBA" id="ARBA00004167"/>
    </source>
</evidence>
<evidence type="ECO:0000256" key="4">
    <source>
        <dbReference type="ARBA" id="ARBA00023136"/>
    </source>
</evidence>
<keyword evidence="4 6" id="KW-0472">Membrane</keyword>
<gene>
    <name evidence="7" type="ORF">GLAREA_04834</name>
</gene>
<feature type="transmembrane region" description="Helical" evidence="6">
    <location>
        <begin position="241"/>
        <end position="262"/>
    </location>
</feature>
<evidence type="ECO:0000313" key="8">
    <source>
        <dbReference type="Proteomes" id="UP000016922"/>
    </source>
</evidence>
<dbReference type="RefSeq" id="XP_008085402.1">
    <property type="nucleotide sequence ID" value="XM_008087211.1"/>
</dbReference>
<protein>
    <submittedName>
        <fullName evidence="7">Uncharacterized protein</fullName>
    </submittedName>
</protein>
<dbReference type="GO" id="GO:0071944">
    <property type="term" value="C:cell periphery"/>
    <property type="evidence" value="ECO:0007669"/>
    <property type="project" value="UniProtKB-ARBA"/>
</dbReference>
<dbReference type="InterPro" id="IPR051694">
    <property type="entry name" value="Immunoregulatory_rcpt-like"/>
</dbReference>
<keyword evidence="3 6" id="KW-1133">Transmembrane helix</keyword>
<dbReference type="PANTHER" id="PTHR15549">
    <property type="entry name" value="PAIRED IMMUNOGLOBULIN-LIKE TYPE 2 RECEPTOR"/>
    <property type="match status" value="1"/>
</dbReference>
<dbReference type="AlphaFoldDB" id="S3DNI9"/>
<proteinExistence type="predicted"/>
<evidence type="ECO:0000256" key="2">
    <source>
        <dbReference type="ARBA" id="ARBA00022692"/>
    </source>
</evidence>
<dbReference type="GeneID" id="19463889"/>
<accession>S3DNI9</accession>
<name>S3DNI9_GLAL2</name>
<feature type="region of interest" description="Disordered" evidence="5">
    <location>
        <begin position="375"/>
        <end position="477"/>
    </location>
</feature>
<dbReference type="OrthoDB" id="3565311at2759"/>